<name>A0A934K6L5_9BACT</name>
<feature type="binding site" evidence="12">
    <location>
        <begin position="39"/>
        <end position="46"/>
    </location>
    <ligand>
        <name>ATP</name>
        <dbReference type="ChEBI" id="CHEBI:30616"/>
    </ligand>
</feature>
<feature type="domain" description="UVR" evidence="15">
    <location>
        <begin position="620"/>
        <end position="655"/>
    </location>
</feature>
<comment type="caution">
    <text evidence="18">The sequence shown here is derived from an EMBL/GenBank/DDBJ whole genome shotgun (WGS) entry which is preliminary data.</text>
</comment>
<comment type="function">
    <text evidence="12">The UvrABC repair system catalyzes the recognition and processing of DNA lesions. A damage recognition complex composed of 2 UvrA and 2 UvrB subunits scans DNA for abnormalities. Upon binding of the UvrA(2)B(2) complex to a putative damaged site, the DNA wraps around one UvrB monomer. DNA wrap is dependent on ATP binding by UvrB and probably causes local melting of the DNA helix, facilitating insertion of UvrB beta-hairpin between the DNA strands. Then UvrB probes one DNA strand for the presence of a lesion. If a lesion is found the UvrA subunits dissociate and the UvrB-DNA preincision complex is formed. This complex is subsequently bound by UvrC and the second UvrB is released. If no lesion is found, the DNA wraps around the other UvrB subunit that will check the other stand for damage.</text>
</comment>
<dbReference type="GO" id="GO:0005737">
    <property type="term" value="C:cytoplasm"/>
    <property type="evidence" value="ECO:0007669"/>
    <property type="project" value="UniProtKB-SubCell"/>
</dbReference>
<dbReference type="CDD" id="cd17916">
    <property type="entry name" value="DEXHc_UvrB"/>
    <property type="match status" value="1"/>
</dbReference>
<keyword evidence="12 13" id="KW-0742">SOS response</keyword>
<comment type="subunit">
    <text evidence="10 12 13">Forms a heterotetramer with UvrA during the search for lesions. Interacts with UvrC in an incision complex.</text>
</comment>
<evidence type="ECO:0000256" key="1">
    <source>
        <dbReference type="ARBA" id="ARBA00004496"/>
    </source>
</evidence>
<dbReference type="InterPro" id="IPR001943">
    <property type="entry name" value="UVR_dom"/>
</dbReference>
<keyword evidence="8 12" id="KW-0267">Excision nuclease</keyword>
<dbReference type="GO" id="GO:0005524">
    <property type="term" value="F:ATP binding"/>
    <property type="evidence" value="ECO:0007669"/>
    <property type="project" value="UniProtKB-UniRule"/>
</dbReference>
<proteinExistence type="inferred from homology"/>
<dbReference type="InterPro" id="IPR041471">
    <property type="entry name" value="UvrB_inter"/>
</dbReference>
<comment type="domain">
    <text evidence="12">The beta-hairpin motif is involved in DNA binding.</text>
</comment>
<comment type="similarity">
    <text evidence="2 12 13">Belongs to the UvrB family.</text>
</comment>
<keyword evidence="14" id="KW-0175">Coiled coil</keyword>
<dbReference type="GO" id="GO:0003677">
    <property type="term" value="F:DNA binding"/>
    <property type="evidence" value="ECO:0007669"/>
    <property type="project" value="UniProtKB-UniRule"/>
</dbReference>
<dbReference type="CDD" id="cd18790">
    <property type="entry name" value="SF2_C_UvrB"/>
    <property type="match status" value="1"/>
</dbReference>
<dbReference type="PROSITE" id="PS51192">
    <property type="entry name" value="HELICASE_ATP_BIND_1"/>
    <property type="match status" value="1"/>
</dbReference>
<accession>A0A934K6L5</accession>
<evidence type="ECO:0000313" key="19">
    <source>
        <dbReference type="Proteomes" id="UP000612893"/>
    </source>
</evidence>
<dbReference type="PANTHER" id="PTHR24029">
    <property type="entry name" value="UVRABC SYSTEM PROTEIN B"/>
    <property type="match status" value="1"/>
</dbReference>
<dbReference type="Pfam" id="PF04851">
    <property type="entry name" value="ResIII"/>
    <property type="match status" value="1"/>
</dbReference>
<sequence>MPTSFQIDAPFEPKGDQPQAIEQIVEGVRAGLREQVLMGVTGSGKTNVMGWAIQELGRPVLVLSPNKTLAAQLCAEFRRLFPRNAVEYFVSYYDYYQPEAYIARSDTYIEKDSSRNEEIDRLRHRATASLLTRRDVIVVASVSCIYGIGSVEDYLGESLDVKPGQAIRREIFLRKLTEMLYERNDYDLGRLRFRVRGDVVDIVPASEEKVYRVEFFGDEIDRVLELDGVTGEILGSREELKIFPASHYITPHAKMELALRDIEAELEERVSWFEEHGRLLEAQRLRQRTMFDMEMMRETGTCAGIENYSRHLTRRQPGEAPYTLLDFLPDDSVIFVDESHVAIPQVGGMLGGDRSRKAALVEYGFRLPSAFDNRPLSFEEWDERTGQLVYVSATPGSYEMEKTQRVVEMLVRPTGLVDPEVEVRPTEGQVDDLVVELKKRIERGQRSLVTTLTKRFAEDLTDYLKEYGLRARYIHSDLDAMERIELLRDLRLGSYDVLVGINLLREGLDLPEVAFIAILDADKEGYLRAYRSFIQIIGRAARNVEGRVIMYADKMTDSMRAAIDETERRRNRQVAYNEEHGITPESVRKAIYSLEIQAKDLQADAVELMAGAGLPREDLLAIVRDLEKEMRRLSKELAFEEAARVRDRIIAIRKRLSGEDVGEDDADVALAIAAAPARRAGPIRNPRRTRRGP</sequence>
<keyword evidence="4 12" id="KW-0547">Nucleotide-binding</keyword>
<reference evidence="18" key="1">
    <citation type="submission" date="2020-10" db="EMBL/GenBank/DDBJ databases">
        <title>Ca. Dormibacterota MAGs.</title>
        <authorList>
            <person name="Montgomery K."/>
        </authorList>
    </citation>
    <scope>NUCLEOTIDE SEQUENCE [LARGE SCALE GENOMIC DNA]</scope>
    <source>
        <strain evidence="18">SC8812_S17_10</strain>
    </source>
</reference>
<dbReference type="PROSITE" id="PS50151">
    <property type="entry name" value="UVR"/>
    <property type="match status" value="1"/>
</dbReference>
<dbReference type="SUPFAM" id="SSF52540">
    <property type="entry name" value="P-loop containing nucleoside triphosphate hydrolases"/>
    <property type="match status" value="2"/>
</dbReference>
<feature type="short sequence motif" description="Beta-hairpin" evidence="12">
    <location>
        <begin position="92"/>
        <end position="115"/>
    </location>
</feature>
<keyword evidence="5 12" id="KW-0227">DNA damage</keyword>
<dbReference type="GO" id="GO:0006289">
    <property type="term" value="P:nucleotide-excision repair"/>
    <property type="evidence" value="ECO:0007669"/>
    <property type="project" value="UniProtKB-UniRule"/>
</dbReference>
<evidence type="ECO:0000256" key="8">
    <source>
        <dbReference type="ARBA" id="ARBA00022881"/>
    </source>
</evidence>
<dbReference type="SUPFAM" id="SSF46600">
    <property type="entry name" value="C-terminal UvrC-binding domain of UvrB"/>
    <property type="match status" value="1"/>
</dbReference>
<dbReference type="NCBIfam" id="TIGR00631">
    <property type="entry name" value="uvrb"/>
    <property type="match status" value="1"/>
</dbReference>
<organism evidence="18 19">
    <name type="scientific">Candidatus Nephthysia bennettiae</name>
    <dbReference type="NCBI Taxonomy" id="3127016"/>
    <lineage>
        <taxon>Bacteria</taxon>
        <taxon>Bacillati</taxon>
        <taxon>Candidatus Dormiibacterota</taxon>
        <taxon>Candidatus Dormibacteria</taxon>
        <taxon>Candidatus Dormibacterales</taxon>
        <taxon>Candidatus Dormibacteraceae</taxon>
        <taxon>Candidatus Nephthysia</taxon>
    </lineage>
</organism>
<dbReference type="GO" id="GO:0009432">
    <property type="term" value="P:SOS response"/>
    <property type="evidence" value="ECO:0007669"/>
    <property type="project" value="UniProtKB-UniRule"/>
</dbReference>
<dbReference type="Gene3D" id="6.10.140.240">
    <property type="match status" value="1"/>
</dbReference>
<evidence type="ECO:0000256" key="7">
    <source>
        <dbReference type="ARBA" id="ARBA00022840"/>
    </source>
</evidence>
<protein>
    <recommendedName>
        <fullName evidence="11 12">UvrABC system protein B</fullName>
        <shortName evidence="12">Protein UvrB</shortName>
    </recommendedName>
    <alternativeName>
        <fullName evidence="12">Excinuclease ABC subunit B</fullName>
    </alternativeName>
</protein>
<evidence type="ECO:0000256" key="5">
    <source>
        <dbReference type="ARBA" id="ARBA00022763"/>
    </source>
</evidence>
<dbReference type="AlphaFoldDB" id="A0A934K6L5"/>
<dbReference type="HAMAP" id="MF_00204">
    <property type="entry name" value="UvrB"/>
    <property type="match status" value="1"/>
</dbReference>
<feature type="domain" description="Helicase ATP-binding" evidence="16">
    <location>
        <begin position="26"/>
        <end position="158"/>
    </location>
</feature>
<dbReference type="NCBIfam" id="NF003673">
    <property type="entry name" value="PRK05298.1"/>
    <property type="match status" value="1"/>
</dbReference>
<evidence type="ECO:0000313" key="18">
    <source>
        <dbReference type="EMBL" id="MBJ7596685.1"/>
    </source>
</evidence>
<comment type="subcellular location">
    <subcellularLocation>
        <location evidence="1 12 13">Cytoplasm</location>
    </subcellularLocation>
</comment>
<dbReference type="SMART" id="SM00490">
    <property type="entry name" value="HELICc"/>
    <property type="match status" value="1"/>
</dbReference>
<evidence type="ECO:0000256" key="10">
    <source>
        <dbReference type="ARBA" id="ARBA00026033"/>
    </source>
</evidence>
<evidence type="ECO:0000259" key="17">
    <source>
        <dbReference type="PROSITE" id="PS51194"/>
    </source>
</evidence>
<dbReference type="InterPro" id="IPR014001">
    <property type="entry name" value="Helicase_ATP-bd"/>
</dbReference>
<evidence type="ECO:0000256" key="4">
    <source>
        <dbReference type="ARBA" id="ARBA00022741"/>
    </source>
</evidence>
<dbReference type="Proteomes" id="UP000612893">
    <property type="component" value="Unassembled WGS sequence"/>
</dbReference>
<dbReference type="Pfam" id="PF12344">
    <property type="entry name" value="UvrB"/>
    <property type="match status" value="1"/>
</dbReference>
<dbReference type="InterPro" id="IPR004807">
    <property type="entry name" value="UvrB"/>
</dbReference>
<dbReference type="InterPro" id="IPR024759">
    <property type="entry name" value="UvrB_YAD/RRR_dom"/>
</dbReference>
<feature type="coiled-coil region" evidence="14">
    <location>
        <begin position="616"/>
        <end position="643"/>
    </location>
</feature>
<dbReference type="Pfam" id="PF00271">
    <property type="entry name" value="Helicase_C"/>
    <property type="match status" value="1"/>
</dbReference>
<dbReference type="InterPro" id="IPR006935">
    <property type="entry name" value="Helicase/UvrB_N"/>
</dbReference>
<keyword evidence="19" id="KW-1185">Reference proteome</keyword>
<evidence type="ECO:0000256" key="9">
    <source>
        <dbReference type="ARBA" id="ARBA00023204"/>
    </source>
</evidence>
<evidence type="ECO:0000256" key="11">
    <source>
        <dbReference type="ARBA" id="ARBA00029504"/>
    </source>
</evidence>
<dbReference type="Gene3D" id="3.40.50.300">
    <property type="entry name" value="P-loop containing nucleotide triphosphate hydrolases"/>
    <property type="match status" value="3"/>
</dbReference>
<dbReference type="GO" id="GO:0009381">
    <property type="term" value="F:excinuclease ABC activity"/>
    <property type="evidence" value="ECO:0007669"/>
    <property type="project" value="UniProtKB-UniRule"/>
</dbReference>
<evidence type="ECO:0000259" key="15">
    <source>
        <dbReference type="PROSITE" id="PS50151"/>
    </source>
</evidence>
<feature type="domain" description="Helicase C-terminal" evidence="17">
    <location>
        <begin position="429"/>
        <end position="591"/>
    </location>
</feature>
<keyword evidence="3 12" id="KW-0963">Cytoplasm</keyword>
<dbReference type="PROSITE" id="PS51194">
    <property type="entry name" value="HELICASE_CTER"/>
    <property type="match status" value="1"/>
</dbReference>
<dbReference type="Pfam" id="PF17757">
    <property type="entry name" value="UvrB_inter"/>
    <property type="match status" value="1"/>
</dbReference>
<dbReference type="EMBL" id="JAEKNR010000016">
    <property type="protein sequence ID" value="MBJ7596685.1"/>
    <property type="molecule type" value="Genomic_DNA"/>
</dbReference>
<dbReference type="InterPro" id="IPR001650">
    <property type="entry name" value="Helicase_C-like"/>
</dbReference>
<evidence type="ECO:0000259" key="16">
    <source>
        <dbReference type="PROSITE" id="PS51192"/>
    </source>
</evidence>
<dbReference type="Gene3D" id="4.10.860.10">
    <property type="entry name" value="UVR domain"/>
    <property type="match status" value="1"/>
</dbReference>
<dbReference type="RefSeq" id="WP_338198515.1">
    <property type="nucleotide sequence ID" value="NZ_JAEKNR010000016.1"/>
</dbReference>
<keyword evidence="9 12" id="KW-0234">DNA repair</keyword>
<evidence type="ECO:0000256" key="13">
    <source>
        <dbReference type="RuleBase" id="RU003587"/>
    </source>
</evidence>
<evidence type="ECO:0000256" key="6">
    <source>
        <dbReference type="ARBA" id="ARBA00022769"/>
    </source>
</evidence>
<gene>
    <name evidence="12 18" type="primary">uvrB</name>
    <name evidence="18" type="ORF">JF922_01165</name>
</gene>
<evidence type="ECO:0000256" key="3">
    <source>
        <dbReference type="ARBA" id="ARBA00022490"/>
    </source>
</evidence>
<evidence type="ECO:0000256" key="2">
    <source>
        <dbReference type="ARBA" id="ARBA00008533"/>
    </source>
</evidence>
<evidence type="ECO:0000256" key="12">
    <source>
        <dbReference type="HAMAP-Rule" id="MF_00204"/>
    </source>
</evidence>
<dbReference type="SMART" id="SM00487">
    <property type="entry name" value="DEXDc"/>
    <property type="match status" value="1"/>
</dbReference>
<evidence type="ECO:0000256" key="14">
    <source>
        <dbReference type="SAM" id="Coils"/>
    </source>
</evidence>
<keyword evidence="6 12" id="KW-0228">DNA excision</keyword>
<keyword evidence="7 12" id="KW-0067">ATP-binding</keyword>
<dbReference type="InterPro" id="IPR027417">
    <property type="entry name" value="P-loop_NTPase"/>
</dbReference>
<dbReference type="Pfam" id="PF02151">
    <property type="entry name" value="UVR"/>
    <property type="match status" value="1"/>
</dbReference>
<dbReference type="PANTHER" id="PTHR24029:SF0">
    <property type="entry name" value="UVRABC SYSTEM PROTEIN B"/>
    <property type="match status" value="1"/>
</dbReference>
<dbReference type="InterPro" id="IPR036876">
    <property type="entry name" value="UVR_dom_sf"/>
</dbReference>